<dbReference type="GO" id="GO:0110154">
    <property type="term" value="P:RNA decapping"/>
    <property type="evidence" value="ECO:0007669"/>
    <property type="project" value="TreeGrafter"/>
</dbReference>
<protein>
    <submittedName>
        <fullName evidence="2">Fructose-bisphosphatase class III</fullName>
    </submittedName>
</protein>
<sequence length="227" mass="26440">MIYVTSDLHGCYDEFESLLKAIDLTENDQLYILGDVLDRGPRPLDILFKMMSYPNMVGLLGNHEYTAMTMFELLANKKIMAFSHAEMEIFELWLDDGGRSTLAQWLDLTEEKQIALLTYLKSWPTYREIEVNHRQFILVHAGLGHFDPQRPLSSYSIPELLFERTDYQRVYFPTRFLVTGHTPTQTLNPNFKPVIFKENRHFAIDCGVVFGGRLACLCLDDLHEYYI</sequence>
<proteinExistence type="predicted"/>
<gene>
    <name evidence="2" type="ORF">IAD15_09275</name>
</gene>
<dbReference type="SUPFAM" id="SSF56300">
    <property type="entry name" value="Metallo-dependent phosphatases"/>
    <property type="match status" value="1"/>
</dbReference>
<dbReference type="GO" id="GO:0008803">
    <property type="term" value="F:bis(5'-nucleosyl)-tetraphosphatase (symmetrical) activity"/>
    <property type="evidence" value="ECO:0007669"/>
    <property type="project" value="TreeGrafter"/>
</dbReference>
<accession>A0A9D1L0Y9</accession>
<dbReference type="Proteomes" id="UP000824175">
    <property type="component" value="Unassembled WGS sequence"/>
</dbReference>
<dbReference type="InterPro" id="IPR004843">
    <property type="entry name" value="Calcineurin-like_PHP"/>
</dbReference>
<feature type="domain" description="Calcineurin-like phosphoesterase" evidence="1">
    <location>
        <begin position="2"/>
        <end position="183"/>
    </location>
</feature>
<name>A0A9D1L0Y9_9FIRM</name>
<comment type="caution">
    <text evidence="2">The sequence shown here is derived from an EMBL/GenBank/DDBJ whole genome shotgun (WGS) entry which is preliminary data.</text>
</comment>
<evidence type="ECO:0000313" key="2">
    <source>
        <dbReference type="EMBL" id="HIU14245.1"/>
    </source>
</evidence>
<dbReference type="AlphaFoldDB" id="A0A9D1L0Y9"/>
<dbReference type="Gene3D" id="3.60.21.10">
    <property type="match status" value="1"/>
</dbReference>
<evidence type="ECO:0000313" key="3">
    <source>
        <dbReference type="Proteomes" id="UP000824175"/>
    </source>
</evidence>
<dbReference type="InterPro" id="IPR050126">
    <property type="entry name" value="Ap4A_hydrolase"/>
</dbReference>
<dbReference type="EMBL" id="DVMJ01000078">
    <property type="protein sequence ID" value="HIU14245.1"/>
    <property type="molecule type" value="Genomic_DNA"/>
</dbReference>
<dbReference type="GO" id="GO:0005737">
    <property type="term" value="C:cytoplasm"/>
    <property type="evidence" value="ECO:0007669"/>
    <property type="project" value="TreeGrafter"/>
</dbReference>
<dbReference type="PANTHER" id="PTHR42850">
    <property type="entry name" value="METALLOPHOSPHOESTERASE"/>
    <property type="match status" value="1"/>
</dbReference>
<reference evidence="2" key="1">
    <citation type="submission" date="2020-10" db="EMBL/GenBank/DDBJ databases">
        <authorList>
            <person name="Gilroy R."/>
        </authorList>
    </citation>
    <scope>NUCLEOTIDE SEQUENCE</scope>
    <source>
        <strain evidence="2">CHK195-11698</strain>
    </source>
</reference>
<dbReference type="GO" id="GO:0016791">
    <property type="term" value="F:phosphatase activity"/>
    <property type="evidence" value="ECO:0007669"/>
    <property type="project" value="TreeGrafter"/>
</dbReference>
<dbReference type="InterPro" id="IPR029052">
    <property type="entry name" value="Metallo-depent_PP-like"/>
</dbReference>
<dbReference type="Pfam" id="PF00149">
    <property type="entry name" value="Metallophos"/>
    <property type="match status" value="1"/>
</dbReference>
<dbReference type="PANTHER" id="PTHR42850:SF4">
    <property type="entry name" value="ZINC-DEPENDENT ENDOPOLYPHOSPHATASE"/>
    <property type="match status" value="1"/>
</dbReference>
<organism evidence="2 3">
    <name type="scientific">Candidatus Fimiplasma intestinipullorum</name>
    <dbReference type="NCBI Taxonomy" id="2840825"/>
    <lineage>
        <taxon>Bacteria</taxon>
        <taxon>Bacillati</taxon>
        <taxon>Bacillota</taxon>
        <taxon>Clostridia</taxon>
        <taxon>Eubacteriales</taxon>
        <taxon>Candidatus Fimiplasma</taxon>
    </lineage>
</organism>
<evidence type="ECO:0000259" key="1">
    <source>
        <dbReference type="Pfam" id="PF00149"/>
    </source>
</evidence>
<reference evidence="2" key="2">
    <citation type="journal article" date="2021" name="PeerJ">
        <title>Extensive microbial diversity within the chicken gut microbiome revealed by metagenomics and culture.</title>
        <authorList>
            <person name="Gilroy R."/>
            <person name="Ravi A."/>
            <person name="Getino M."/>
            <person name="Pursley I."/>
            <person name="Horton D.L."/>
            <person name="Alikhan N.F."/>
            <person name="Baker D."/>
            <person name="Gharbi K."/>
            <person name="Hall N."/>
            <person name="Watson M."/>
            <person name="Adriaenssens E.M."/>
            <person name="Foster-Nyarko E."/>
            <person name="Jarju S."/>
            <person name="Secka A."/>
            <person name="Antonio M."/>
            <person name="Oren A."/>
            <person name="Chaudhuri R.R."/>
            <person name="La Ragione R."/>
            <person name="Hildebrand F."/>
            <person name="Pallen M.J."/>
        </authorList>
    </citation>
    <scope>NUCLEOTIDE SEQUENCE</scope>
    <source>
        <strain evidence="2">CHK195-11698</strain>
    </source>
</reference>